<dbReference type="GO" id="GO:0043295">
    <property type="term" value="F:glutathione binding"/>
    <property type="evidence" value="ECO:0007669"/>
    <property type="project" value="TreeGrafter"/>
</dbReference>
<dbReference type="InterPro" id="IPR014049">
    <property type="entry name" value="Glutathione_synthase_N_euk"/>
</dbReference>
<dbReference type="Pfam" id="PF03917">
    <property type="entry name" value="GSH_synth_ATP"/>
    <property type="match status" value="1"/>
</dbReference>
<dbReference type="GO" id="GO:0005829">
    <property type="term" value="C:cytosol"/>
    <property type="evidence" value="ECO:0007669"/>
    <property type="project" value="TreeGrafter"/>
</dbReference>
<dbReference type="Gene3D" id="1.10.1080.10">
    <property type="entry name" value="Glutathione Synthetase, Chain A, domain 3"/>
    <property type="match status" value="1"/>
</dbReference>
<dbReference type="AlphaFoldDB" id="A0A7R9ZBV4"/>
<dbReference type="InterPro" id="IPR005615">
    <property type="entry name" value="Glutathione_synthase"/>
</dbReference>
<dbReference type="Gene3D" id="3.30.1490.80">
    <property type="match status" value="1"/>
</dbReference>
<dbReference type="PANTHER" id="PTHR11130">
    <property type="entry name" value="GLUTATHIONE SYNTHETASE"/>
    <property type="match status" value="1"/>
</dbReference>
<gene>
    <name evidence="1" type="ORF">TDUB1175_LOCUS14419</name>
</gene>
<dbReference type="EMBL" id="HBED01028967">
    <property type="protein sequence ID" value="CAD8315627.1"/>
    <property type="molecule type" value="Transcribed_RNA"/>
</dbReference>
<organism evidence="1">
    <name type="scientific">Pseudictyota dubia</name>
    <dbReference type="NCBI Taxonomy" id="2749911"/>
    <lineage>
        <taxon>Eukaryota</taxon>
        <taxon>Sar</taxon>
        <taxon>Stramenopiles</taxon>
        <taxon>Ochrophyta</taxon>
        <taxon>Bacillariophyta</taxon>
        <taxon>Mediophyceae</taxon>
        <taxon>Biddulphiophycidae</taxon>
        <taxon>Eupodiscales</taxon>
        <taxon>Odontellaceae</taxon>
        <taxon>Pseudictyota</taxon>
    </lineage>
</organism>
<accession>A0A7R9ZBV4</accession>
<dbReference type="GO" id="GO:0004363">
    <property type="term" value="F:glutathione synthase activity"/>
    <property type="evidence" value="ECO:0007669"/>
    <property type="project" value="InterPro"/>
</dbReference>
<name>A0A7R9ZBV4_9STRA</name>
<dbReference type="SUPFAM" id="SSF56059">
    <property type="entry name" value="Glutathione synthetase ATP-binding domain-like"/>
    <property type="match status" value="1"/>
</dbReference>
<dbReference type="GO" id="GO:0005524">
    <property type="term" value="F:ATP binding"/>
    <property type="evidence" value="ECO:0007669"/>
    <property type="project" value="InterPro"/>
</dbReference>
<dbReference type="PANTHER" id="PTHR11130:SF0">
    <property type="entry name" value="GLUTATHIONE SYNTHETASE"/>
    <property type="match status" value="1"/>
</dbReference>
<reference evidence="1" key="1">
    <citation type="submission" date="2021-01" db="EMBL/GenBank/DDBJ databases">
        <authorList>
            <person name="Corre E."/>
            <person name="Pelletier E."/>
            <person name="Niang G."/>
            <person name="Scheremetjew M."/>
            <person name="Finn R."/>
            <person name="Kale V."/>
            <person name="Holt S."/>
            <person name="Cochrane G."/>
            <person name="Meng A."/>
            <person name="Brown T."/>
            <person name="Cohen L."/>
        </authorList>
    </citation>
    <scope>NUCLEOTIDE SEQUENCE</scope>
    <source>
        <strain evidence="1">CCMP147</strain>
    </source>
</reference>
<dbReference type="InterPro" id="IPR014042">
    <property type="entry name" value="Glutathione_synthase_a-hlx"/>
</dbReference>
<sequence>MASPSSNTNHLVEVASAWCASNGVLMGARDKETRTPLGNHIFEPAPFSLDPTPVPRSAFENAYKMAKPFNGVIHSAASHYEDWLRAAVKTAAEGDAGFTGKMMSLADEVIEMDKKGGVDKRAQNVALGILR</sequence>
<proteinExistence type="predicted"/>
<dbReference type="Gene3D" id="3.30.470.20">
    <property type="entry name" value="ATP-grasp fold, B domain"/>
    <property type="match status" value="1"/>
</dbReference>
<protein>
    <submittedName>
        <fullName evidence="1">Uncharacterized protein</fullName>
    </submittedName>
</protein>
<evidence type="ECO:0000313" key="1">
    <source>
        <dbReference type="EMBL" id="CAD8315627.1"/>
    </source>
</evidence>